<evidence type="ECO:0000313" key="3">
    <source>
        <dbReference type="EMBL" id="MBW3127825.1"/>
    </source>
</evidence>
<reference evidence="3 4" key="1">
    <citation type="submission" date="2021-07" db="EMBL/GenBank/DDBJ databases">
        <title>Hymenobacter profundi sp. nov., isolated from deep-sea water.</title>
        <authorList>
            <person name="Kim M.K."/>
        </authorList>
    </citation>
    <scope>NUCLEOTIDE SEQUENCE [LARGE SCALE GENOMIC DNA]</scope>
    <source>
        <strain evidence="3 4">M2</strain>
    </source>
</reference>
<protein>
    <submittedName>
        <fullName evidence="3">DUF421 domain-containing protein</fullName>
    </submittedName>
</protein>
<keyword evidence="1" id="KW-1133">Transmembrane helix</keyword>
<dbReference type="RefSeq" id="WP_219157349.1">
    <property type="nucleotide sequence ID" value="NZ_JAHWGL010000010.1"/>
</dbReference>
<dbReference type="PANTHER" id="PTHR34582">
    <property type="entry name" value="UPF0702 TRANSMEMBRANE PROTEIN YCAP"/>
    <property type="match status" value="1"/>
</dbReference>
<evidence type="ECO:0000313" key="4">
    <source>
        <dbReference type="Proteomes" id="UP000826188"/>
    </source>
</evidence>
<dbReference type="PANTHER" id="PTHR34582:SF6">
    <property type="entry name" value="UPF0702 TRANSMEMBRANE PROTEIN YCAP"/>
    <property type="match status" value="1"/>
</dbReference>
<dbReference type="Proteomes" id="UP000826188">
    <property type="component" value="Unassembled WGS sequence"/>
</dbReference>
<keyword evidence="1" id="KW-0472">Membrane</keyword>
<evidence type="ECO:0000256" key="1">
    <source>
        <dbReference type="SAM" id="Phobius"/>
    </source>
</evidence>
<comment type="caution">
    <text evidence="3">The sequence shown here is derived from an EMBL/GenBank/DDBJ whole genome shotgun (WGS) entry which is preliminary data.</text>
</comment>
<sequence length="230" mass="25501">MKPEDIHLTDWLRILVGEVPISFYLEAVLRVVFIYLLLLACMRLMGTRMGSVLTRNEMVAMVSLAAANGVALMAPDRGLVPVVVVAAIIVGYQRLIAWWALRSKKFESVVLDDVRILVQDGRLQLNGLQASVLSREQMLAKLRQGSVRNLGMVQRAYQEASGDFSILMFTEPQPGLSILPTEDTAFRDEQRKAEGQFACGSCGHLESDAQVPTHQCTRCGEQEWQPAVLG</sequence>
<dbReference type="EMBL" id="JAHWGL010000010">
    <property type="protein sequence ID" value="MBW3127825.1"/>
    <property type="molecule type" value="Genomic_DNA"/>
</dbReference>
<dbReference type="InterPro" id="IPR007353">
    <property type="entry name" value="DUF421"/>
</dbReference>
<feature type="domain" description="YetF C-terminal" evidence="2">
    <location>
        <begin position="102"/>
        <end position="178"/>
    </location>
</feature>
<gene>
    <name evidence="3" type="ORF">KYK14_04660</name>
</gene>
<feature type="transmembrane region" description="Helical" evidence="1">
    <location>
        <begin position="58"/>
        <end position="74"/>
    </location>
</feature>
<accession>A0ABS6WW46</accession>
<feature type="transmembrane region" description="Helical" evidence="1">
    <location>
        <begin position="27"/>
        <end position="46"/>
    </location>
</feature>
<dbReference type="Pfam" id="PF04239">
    <property type="entry name" value="DUF421"/>
    <property type="match status" value="1"/>
</dbReference>
<name>A0ABS6WW46_9BACT</name>
<proteinExistence type="predicted"/>
<feature type="transmembrane region" description="Helical" evidence="1">
    <location>
        <begin position="80"/>
        <end position="101"/>
    </location>
</feature>
<keyword evidence="1" id="KW-0812">Transmembrane</keyword>
<organism evidence="3 4">
    <name type="scientific">Hymenobacter profundi</name>
    <dbReference type="NCBI Taxonomy" id="1982110"/>
    <lineage>
        <taxon>Bacteria</taxon>
        <taxon>Pseudomonadati</taxon>
        <taxon>Bacteroidota</taxon>
        <taxon>Cytophagia</taxon>
        <taxon>Cytophagales</taxon>
        <taxon>Hymenobacteraceae</taxon>
        <taxon>Hymenobacter</taxon>
    </lineage>
</organism>
<evidence type="ECO:0000259" key="2">
    <source>
        <dbReference type="Pfam" id="PF04239"/>
    </source>
</evidence>
<keyword evidence="4" id="KW-1185">Reference proteome</keyword>